<proteinExistence type="predicted"/>
<sequence length="90" mass="10580">MFSERVELCRTAEHARSPKVAPHINPNPCTPPMPPLRLALHVHMFFRGRLTFGYMYLHPIADSHYKYHIAFRLPMYQLTKIIFSFPLEAL</sequence>
<evidence type="ECO:0000313" key="1">
    <source>
        <dbReference type="EMBL" id="CDZ97149.1"/>
    </source>
</evidence>
<protein>
    <submittedName>
        <fullName evidence="1">Uncharacterized protein</fullName>
    </submittedName>
</protein>
<dbReference type="AlphaFoldDB" id="A0A0F7SII8"/>
<name>A0A0F7SII8_PHARH</name>
<organism evidence="1">
    <name type="scientific">Phaffia rhodozyma</name>
    <name type="common">Yeast</name>
    <name type="synonym">Xanthophyllomyces dendrorhous</name>
    <dbReference type="NCBI Taxonomy" id="264483"/>
    <lineage>
        <taxon>Eukaryota</taxon>
        <taxon>Fungi</taxon>
        <taxon>Dikarya</taxon>
        <taxon>Basidiomycota</taxon>
        <taxon>Agaricomycotina</taxon>
        <taxon>Tremellomycetes</taxon>
        <taxon>Cystofilobasidiales</taxon>
        <taxon>Mrakiaceae</taxon>
        <taxon>Phaffia</taxon>
    </lineage>
</organism>
<accession>A0A0F7SII8</accession>
<dbReference type="EMBL" id="LN483167">
    <property type="protein sequence ID" value="CDZ97149.1"/>
    <property type="molecule type" value="Genomic_DNA"/>
</dbReference>
<reference evidence="1" key="1">
    <citation type="submission" date="2014-08" db="EMBL/GenBank/DDBJ databases">
        <authorList>
            <person name="Sharma Rahul"/>
            <person name="Thines Marco"/>
        </authorList>
    </citation>
    <scope>NUCLEOTIDE SEQUENCE</scope>
</reference>